<proteinExistence type="predicted"/>
<organism evidence="1 2">
    <name type="scientific">Diphasiastrum complanatum</name>
    <name type="common">Issler's clubmoss</name>
    <name type="synonym">Lycopodium complanatum</name>
    <dbReference type="NCBI Taxonomy" id="34168"/>
    <lineage>
        <taxon>Eukaryota</taxon>
        <taxon>Viridiplantae</taxon>
        <taxon>Streptophyta</taxon>
        <taxon>Embryophyta</taxon>
        <taxon>Tracheophyta</taxon>
        <taxon>Lycopodiopsida</taxon>
        <taxon>Lycopodiales</taxon>
        <taxon>Lycopodiaceae</taxon>
        <taxon>Lycopodioideae</taxon>
        <taxon>Diphasiastrum</taxon>
    </lineage>
</organism>
<name>A0ACC2E5N7_DIPCM</name>
<reference evidence="2" key="1">
    <citation type="journal article" date="2024" name="Proc. Natl. Acad. Sci. U.S.A.">
        <title>Extraordinary preservation of gene collinearity over three hundred million years revealed in homosporous lycophytes.</title>
        <authorList>
            <person name="Li C."/>
            <person name="Wickell D."/>
            <person name="Kuo L.Y."/>
            <person name="Chen X."/>
            <person name="Nie B."/>
            <person name="Liao X."/>
            <person name="Peng D."/>
            <person name="Ji J."/>
            <person name="Jenkins J."/>
            <person name="Williams M."/>
            <person name="Shu S."/>
            <person name="Plott C."/>
            <person name="Barry K."/>
            <person name="Rajasekar S."/>
            <person name="Grimwood J."/>
            <person name="Han X."/>
            <person name="Sun S."/>
            <person name="Hou Z."/>
            <person name="He W."/>
            <person name="Dai G."/>
            <person name="Sun C."/>
            <person name="Schmutz J."/>
            <person name="Leebens-Mack J.H."/>
            <person name="Li F.W."/>
            <person name="Wang L."/>
        </authorList>
    </citation>
    <scope>NUCLEOTIDE SEQUENCE [LARGE SCALE GENOMIC DNA]</scope>
    <source>
        <strain evidence="2">cv. PW_Plant_1</strain>
    </source>
</reference>
<comment type="caution">
    <text evidence="1">The sequence shown here is derived from an EMBL/GenBank/DDBJ whole genome shotgun (WGS) entry which is preliminary data.</text>
</comment>
<protein>
    <submittedName>
        <fullName evidence="1">Uncharacterized protein</fullName>
    </submittedName>
</protein>
<evidence type="ECO:0000313" key="2">
    <source>
        <dbReference type="Proteomes" id="UP001162992"/>
    </source>
</evidence>
<accession>A0ACC2E5N7</accession>
<gene>
    <name evidence="1" type="ORF">O6H91_03G043000</name>
</gene>
<dbReference type="EMBL" id="CM055094">
    <property type="protein sequence ID" value="KAJ7561828.1"/>
    <property type="molecule type" value="Genomic_DNA"/>
</dbReference>
<sequence length="1093" mass="120570">MKKKMEDDDDDDDDELPSCAICLQQYDESQHAPRVLYCGHSLCQSCIATLPIHLHDAASSSANPSALAAAAASASSSASSASFSVSSSSSASVSAASSLLRCPECSQWTRLSYKGYLGLPKNIELLRLLGCLKMRTAEAKVGSKVQKKVSCIGNLHDSIPLLDGSGIFQPTEAGKSSGNCYKNSKSPEPLRSFGKLRAKEDGSASKDEIRVGNLLEGFAFYMVNTEKEMDGEPSTIPSIIPHSAIKLKEGSHSYTNGDFRVGEFSFVEGGRHKSYNVSLLQVGHSRHAQSGAADSDERDKEAGYKELIVSVWKNLSIMMRNELLLLLRLSFFCKCMCQIIGLWLGEQGCLFVVSKVSEEGESQSIWRRIMSKRSSMDVKHFGEADTVGKSNNCPTARNKSVDKVEAADGGQGIESIGETELSNTSHLTASKQLRGLSFNSRDGCEGHLHSKLIEIVQWALELCEIVMELHSEGITVGIFGLHCVTVDEYDHVMLHAASLLHFRKILYQFLRENSTSLIPESLGVLQNESILPLDSGTPIDKSLKFLWQSVSPEMLDIFGRKGKRSMPVLSSSQNENWKYDDEATSCSIKQLLMVITRKADVWSLAYSLVQLFSAAEISESLSFSETFQKVLIEKQKPDAWCHYDHDLQDFNNCINPVDLHEKSLLLDKSSRLQHLLGKCFEMEPEKRPEVRELWHVLKVLRSCLGSEELPENLCAGEVQVPSNASSLWCFGLEGLFGDGIDIRDNSQPIQQWDEHQENLVERDTSSPDEYEDSRIDFSIGALEAIKESGLDAVEVTNIKGHSDSVTALITCGDYLLSASFDKTIHVWSIQNFSILSIWKAHRQRVTALTVEEDEQICFSGDYGGEICMWSTSHISSLEPLAIWQEHNDWRYTGVLALKASGGLLYSGSGDRTIKVWSTKEHTLVATMEGHKGAVSSLLIDKEILFSGSWDGSIRMWWRGDHSPLSVLDDATSLSFGAIRALAMFSKYDLLFSARDNGCIQVWRHGECLGSRKIHENIVNALCVDGMWLITGSWDQAVKAGRNGELLGESSTMLVNKCDAAVTSLSSHEGRIVIGLATGVIQVISRRGTSVCDI</sequence>
<evidence type="ECO:0000313" key="1">
    <source>
        <dbReference type="EMBL" id="KAJ7561828.1"/>
    </source>
</evidence>
<dbReference type="Proteomes" id="UP001162992">
    <property type="component" value="Chromosome 3"/>
</dbReference>
<keyword evidence="2" id="KW-1185">Reference proteome</keyword>